<dbReference type="Gene3D" id="1.20.140.10">
    <property type="entry name" value="Butyryl-CoA Dehydrogenase, subunit A, domain 3"/>
    <property type="match status" value="1"/>
</dbReference>
<dbReference type="InterPro" id="IPR009100">
    <property type="entry name" value="AcylCoA_DH/oxidase_NM_dom_sf"/>
</dbReference>
<dbReference type="EMBL" id="OU015568">
    <property type="protein sequence ID" value="CAG5086647.1"/>
    <property type="molecule type" value="Genomic_DNA"/>
</dbReference>
<sequence length="414" mass="46495">MAMKRCFSTSARVAGARRPNWGSEGSLLEIGTRSIFNEDHDMFRESVRRFFKEEVEPVQQDWDKVGHVPREIWLRAGEMGLLGVNCMDEDLGGICGDFKSSMVVMEEQCYIANSSIGWGLHSDIVIPYVSQYGTPEQREKFIPKMISGECITAIAMTEPGAGSDLQGMKTFAKRDGDDWIINGSKVFITNGWHADMVIVCAITDPTAKSAAKGISLFLIEDGMPGFNKGRKLNKIGLKGQDTAELFFDDLRVPTSAILGGEKGLNRGFGMLMHELPRERLLITVQACATMEYAFECTREYVKERKAFGKTLSKLQTIQHELAAIKTDIAMSRNFTDTSIQMYEDGILDYNTASMGKYWVTEKNNENVSKMLQMFGGWGYMWEYPIARMFADSRVYSIYGGSNEIMKELIARSIV</sequence>
<keyword evidence="4 8" id="KW-0285">Flavoprotein</keyword>
<feature type="domain" description="Acyl-CoA oxidase/dehydrogenase middle" evidence="10">
    <location>
        <begin position="153"/>
        <end position="249"/>
    </location>
</feature>
<evidence type="ECO:0000256" key="4">
    <source>
        <dbReference type="ARBA" id="ARBA00022630"/>
    </source>
</evidence>
<evidence type="ECO:0000256" key="7">
    <source>
        <dbReference type="ARBA" id="ARBA00031895"/>
    </source>
</evidence>
<dbReference type="Pfam" id="PF02771">
    <property type="entry name" value="Acyl-CoA_dh_N"/>
    <property type="match status" value="1"/>
</dbReference>
<evidence type="ECO:0000256" key="3">
    <source>
        <dbReference type="ARBA" id="ARBA00012046"/>
    </source>
</evidence>
<feature type="domain" description="Acyl-CoA dehydrogenase/oxidase N-terminal" evidence="11">
    <location>
        <begin position="37"/>
        <end position="149"/>
    </location>
</feature>
<evidence type="ECO:0000259" key="11">
    <source>
        <dbReference type="Pfam" id="PF02771"/>
    </source>
</evidence>
<gene>
    <name evidence="12" type="ORF">OKIOD_LOCUS2857</name>
</gene>
<evidence type="ECO:0000256" key="2">
    <source>
        <dbReference type="ARBA" id="ARBA00009347"/>
    </source>
</evidence>
<accession>A0ABN7S1C6</accession>
<evidence type="ECO:0000259" key="10">
    <source>
        <dbReference type="Pfam" id="PF02770"/>
    </source>
</evidence>
<dbReference type="PROSITE" id="PS00073">
    <property type="entry name" value="ACYL_COA_DH_2"/>
    <property type="match status" value="1"/>
</dbReference>
<evidence type="ECO:0000256" key="5">
    <source>
        <dbReference type="ARBA" id="ARBA00022827"/>
    </source>
</evidence>
<dbReference type="Pfam" id="PF00441">
    <property type="entry name" value="Acyl-CoA_dh_1"/>
    <property type="match status" value="1"/>
</dbReference>
<evidence type="ECO:0000259" key="9">
    <source>
        <dbReference type="Pfam" id="PF00441"/>
    </source>
</evidence>
<protein>
    <recommendedName>
        <fullName evidence="3">short-chain acyl-CoA dehydrogenase</fullName>
        <ecNumber evidence="3">1.3.8.1</ecNumber>
    </recommendedName>
    <alternativeName>
        <fullName evidence="7">Butyryl-CoA dehydrogenase</fullName>
    </alternativeName>
</protein>
<keyword evidence="13" id="KW-1185">Reference proteome</keyword>
<reference evidence="12 13" key="1">
    <citation type="submission" date="2021-04" db="EMBL/GenBank/DDBJ databases">
        <authorList>
            <person name="Bliznina A."/>
        </authorList>
    </citation>
    <scope>NUCLEOTIDE SEQUENCE [LARGE SCALE GENOMIC DNA]</scope>
</reference>
<proteinExistence type="inferred from homology"/>
<keyword evidence="5 8" id="KW-0274">FAD</keyword>
<dbReference type="SUPFAM" id="SSF56645">
    <property type="entry name" value="Acyl-CoA dehydrogenase NM domain-like"/>
    <property type="match status" value="1"/>
</dbReference>
<dbReference type="InterPro" id="IPR013786">
    <property type="entry name" value="AcylCoA_DH/ox_N"/>
</dbReference>
<dbReference type="PROSITE" id="PS00072">
    <property type="entry name" value="ACYL_COA_DH_1"/>
    <property type="match status" value="1"/>
</dbReference>
<dbReference type="Gene3D" id="1.10.540.10">
    <property type="entry name" value="Acyl-CoA dehydrogenase/oxidase, N-terminal domain"/>
    <property type="match status" value="1"/>
</dbReference>
<dbReference type="PANTHER" id="PTHR43884">
    <property type="entry name" value="ACYL-COA DEHYDROGENASE"/>
    <property type="match status" value="1"/>
</dbReference>
<organism evidence="12 13">
    <name type="scientific">Oikopleura dioica</name>
    <name type="common">Tunicate</name>
    <dbReference type="NCBI Taxonomy" id="34765"/>
    <lineage>
        <taxon>Eukaryota</taxon>
        <taxon>Metazoa</taxon>
        <taxon>Chordata</taxon>
        <taxon>Tunicata</taxon>
        <taxon>Appendicularia</taxon>
        <taxon>Copelata</taxon>
        <taxon>Oikopleuridae</taxon>
        <taxon>Oikopleura</taxon>
    </lineage>
</organism>
<dbReference type="Proteomes" id="UP001158576">
    <property type="component" value="Chromosome PAR"/>
</dbReference>
<comment type="cofactor">
    <cofactor evidence="1 8">
        <name>FAD</name>
        <dbReference type="ChEBI" id="CHEBI:57692"/>
    </cofactor>
</comment>
<evidence type="ECO:0000256" key="1">
    <source>
        <dbReference type="ARBA" id="ARBA00001974"/>
    </source>
</evidence>
<dbReference type="InterPro" id="IPR037069">
    <property type="entry name" value="AcylCoA_DH/ox_N_sf"/>
</dbReference>
<name>A0ABN7S1C6_OIKDI</name>
<comment type="similarity">
    <text evidence="2 8">Belongs to the acyl-CoA dehydrogenase family.</text>
</comment>
<feature type="domain" description="Acyl-CoA dehydrogenase/oxidase C-terminal" evidence="9">
    <location>
        <begin position="265"/>
        <end position="413"/>
    </location>
</feature>
<dbReference type="InterPro" id="IPR009075">
    <property type="entry name" value="AcylCo_DH/oxidase_C"/>
</dbReference>
<dbReference type="Gene3D" id="2.40.110.10">
    <property type="entry name" value="Butyryl-CoA Dehydrogenase, subunit A, domain 2"/>
    <property type="match status" value="1"/>
</dbReference>
<dbReference type="PANTHER" id="PTHR43884:SF12">
    <property type="entry name" value="ISOVALERYL-COA DEHYDROGENASE, MITOCHONDRIAL-RELATED"/>
    <property type="match status" value="1"/>
</dbReference>
<keyword evidence="6" id="KW-0809">Transit peptide</keyword>
<evidence type="ECO:0000256" key="6">
    <source>
        <dbReference type="ARBA" id="ARBA00022946"/>
    </source>
</evidence>
<dbReference type="InterPro" id="IPR046373">
    <property type="entry name" value="Acyl-CoA_Oxase/DH_mid-dom_sf"/>
</dbReference>
<evidence type="ECO:0000313" key="12">
    <source>
        <dbReference type="EMBL" id="CAG5086647.1"/>
    </source>
</evidence>
<dbReference type="InterPro" id="IPR036250">
    <property type="entry name" value="AcylCo_DH-like_C"/>
</dbReference>
<evidence type="ECO:0000313" key="13">
    <source>
        <dbReference type="Proteomes" id="UP001158576"/>
    </source>
</evidence>
<keyword evidence="8" id="KW-0560">Oxidoreductase</keyword>
<dbReference type="Pfam" id="PF02770">
    <property type="entry name" value="Acyl-CoA_dh_M"/>
    <property type="match status" value="1"/>
</dbReference>
<dbReference type="InterPro" id="IPR006091">
    <property type="entry name" value="Acyl-CoA_Oxase/DH_mid-dom"/>
</dbReference>
<dbReference type="InterPro" id="IPR006089">
    <property type="entry name" value="Acyl-CoA_DH_CS"/>
</dbReference>
<evidence type="ECO:0000256" key="8">
    <source>
        <dbReference type="RuleBase" id="RU362125"/>
    </source>
</evidence>
<dbReference type="EC" id="1.3.8.1" evidence="3"/>
<dbReference type="SUPFAM" id="SSF47203">
    <property type="entry name" value="Acyl-CoA dehydrogenase C-terminal domain-like"/>
    <property type="match status" value="1"/>
</dbReference>